<sequence length="91" mass="9590">MVLTGSTVSNVITATFRGNYIPVQLLGRVTASSRFLVFGTGPLGAVTAGALAATFGIRTAMWALAVLFACTRTLPLATPIRTLRDFPAYRA</sequence>
<dbReference type="AlphaFoldDB" id="A0A4R0JY06"/>
<dbReference type="Proteomes" id="UP000293342">
    <property type="component" value="Unassembled WGS sequence"/>
</dbReference>
<accession>A0A4R0JY06</accession>
<keyword evidence="3" id="KW-1185">Reference proteome</keyword>
<feature type="transmembrane region" description="Helical" evidence="1">
    <location>
        <begin position="35"/>
        <end position="55"/>
    </location>
</feature>
<name>A0A4R0JY06_9ACTN</name>
<keyword evidence="1" id="KW-0472">Membrane</keyword>
<evidence type="ECO:0008006" key="4">
    <source>
        <dbReference type="Google" id="ProtNLM"/>
    </source>
</evidence>
<keyword evidence="1" id="KW-1133">Transmembrane helix</keyword>
<dbReference type="InterPro" id="IPR036259">
    <property type="entry name" value="MFS_trans_sf"/>
</dbReference>
<gene>
    <name evidence="2" type="ORF">E0H75_18225</name>
</gene>
<protein>
    <recommendedName>
        <fullName evidence="4">MFS transporter</fullName>
    </recommendedName>
</protein>
<evidence type="ECO:0000313" key="2">
    <source>
        <dbReference type="EMBL" id="TCC50206.1"/>
    </source>
</evidence>
<feature type="transmembrane region" description="Helical" evidence="1">
    <location>
        <begin position="61"/>
        <end position="80"/>
    </location>
</feature>
<organism evidence="2 3">
    <name type="scientific">Kribbella capetownensis</name>
    <dbReference type="NCBI Taxonomy" id="1572659"/>
    <lineage>
        <taxon>Bacteria</taxon>
        <taxon>Bacillati</taxon>
        <taxon>Actinomycetota</taxon>
        <taxon>Actinomycetes</taxon>
        <taxon>Propionibacteriales</taxon>
        <taxon>Kribbellaceae</taxon>
        <taxon>Kribbella</taxon>
    </lineage>
</organism>
<keyword evidence="1" id="KW-0812">Transmembrane</keyword>
<evidence type="ECO:0000313" key="3">
    <source>
        <dbReference type="Proteomes" id="UP000293342"/>
    </source>
</evidence>
<comment type="caution">
    <text evidence="2">The sequence shown here is derived from an EMBL/GenBank/DDBJ whole genome shotgun (WGS) entry which is preliminary data.</text>
</comment>
<dbReference type="EMBL" id="SJKD01000003">
    <property type="protein sequence ID" value="TCC50206.1"/>
    <property type="molecule type" value="Genomic_DNA"/>
</dbReference>
<evidence type="ECO:0000256" key="1">
    <source>
        <dbReference type="SAM" id="Phobius"/>
    </source>
</evidence>
<reference evidence="2 3" key="1">
    <citation type="submission" date="2019-02" db="EMBL/GenBank/DDBJ databases">
        <title>Kribbella capetownensis sp. nov. and Kribbella speibonae sp. nov., isolated from soil.</title>
        <authorList>
            <person name="Curtis S.M."/>
            <person name="Norton I."/>
            <person name="Everest G.J."/>
            <person name="Meyers P.R."/>
        </authorList>
    </citation>
    <scope>NUCLEOTIDE SEQUENCE [LARGE SCALE GENOMIC DNA]</scope>
    <source>
        <strain evidence="2 3">YM53</strain>
    </source>
</reference>
<dbReference type="SUPFAM" id="SSF103473">
    <property type="entry name" value="MFS general substrate transporter"/>
    <property type="match status" value="1"/>
</dbReference>
<proteinExistence type="predicted"/>